<evidence type="ECO:0000256" key="3">
    <source>
        <dbReference type="SAM" id="Phobius"/>
    </source>
</evidence>
<dbReference type="GO" id="GO:0006508">
    <property type="term" value="P:proteolysis"/>
    <property type="evidence" value="ECO:0007669"/>
    <property type="project" value="UniProtKB-KW"/>
</dbReference>
<dbReference type="NCBIfam" id="TIGR02854">
    <property type="entry name" value="spore_II_GA"/>
    <property type="match status" value="1"/>
</dbReference>
<keyword evidence="1 3" id="KW-0472">Membrane</keyword>
<dbReference type="OrthoDB" id="2690199at2"/>
<dbReference type="EMBL" id="CAKP01000067">
    <property type="protein sequence ID" value="CCJ33369.1"/>
    <property type="molecule type" value="Genomic_DNA"/>
</dbReference>
<keyword evidence="1" id="KW-0064">Aspartyl protease</keyword>
<keyword evidence="3" id="KW-0812">Transmembrane</keyword>
<dbReference type="GO" id="GO:0005886">
    <property type="term" value="C:plasma membrane"/>
    <property type="evidence" value="ECO:0007669"/>
    <property type="project" value="UniProtKB-SubCell"/>
</dbReference>
<protein>
    <recommendedName>
        <fullName evidence="1">Sporulation sigma-E factor-processing peptidase</fullName>
        <ecNumber evidence="1">3.4.23.-</ecNumber>
    </recommendedName>
    <alternativeName>
        <fullName evidence="1">Membrane-associated aspartic protease</fullName>
    </alternativeName>
    <alternativeName>
        <fullName evidence="1">Stage II sporulation protein GA</fullName>
    </alternativeName>
</protein>
<feature type="transmembrane region" description="Helical" evidence="3">
    <location>
        <begin position="130"/>
        <end position="147"/>
    </location>
</feature>
<dbReference type="STRING" id="857293.CAAU_1285"/>
<feature type="transmembrane region" description="Helical" evidence="3">
    <location>
        <begin position="63"/>
        <end position="83"/>
    </location>
</feature>
<dbReference type="AlphaFoldDB" id="I7K780"/>
<dbReference type="RefSeq" id="WP_008908639.1">
    <property type="nucleotide sequence ID" value="NZ_CAKP01000067.1"/>
</dbReference>
<feature type="transmembrane region" description="Helical" evidence="3">
    <location>
        <begin position="6"/>
        <end position="25"/>
    </location>
</feature>
<dbReference type="Proteomes" id="UP000007652">
    <property type="component" value="Unassembled WGS sequence"/>
</dbReference>
<dbReference type="GO" id="GO:0030436">
    <property type="term" value="P:asexual sporulation"/>
    <property type="evidence" value="ECO:0007669"/>
    <property type="project" value="InterPro"/>
</dbReference>
<keyword evidence="3" id="KW-1133">Transmembrane helix</keyword>
<dbReference type="Pfam" id="PF03419">
    <property type="entry name" value="Peptidase_U4"/>
    <property type="match status" value="1"/>
</dbReference>
<name>I7K780_9CLOT</name>
<feature type="active site" evidence="2">
    <location>
        <position position="179"/>
    </location>
</feature>
<dbReference type="EC" id="3.4.23.-" evidence="1"/>
<comment type="similarity">
    <text evidence="1">Belongs to the peptidase U4 family.</text>
</comment>
<dbReference type="GO" id="GO:0030435">
    <property type="term" value="P:sporulation resulting in formation of a cellular spore"/>
    <property type="evidence" value="ECO:0007669"/>
    <property type="project" value="UniProtKB-KW"/>
</dbReference>
<accession>I7K780</accession>
<organism evidence="4 5">
    <name type="scientific">Caloramator australicus RC3</name>
    <dbReference type="NCBI Taxonomy" id="857293"/>
    <lineage>
        <taxon>Bacteria</taxon>
        <taxon>Bacillati</taxon>
        <taxon>Bacillota</taxon>
        <taxon>Clostridia</taxon>
        <taxon>Eubacteriales</taxon>
        <taxon>Clostridiaceae</taxon>
        <taxon>Caloramator</taxon>
    </lineage>
</organism>
<dbReference type="PIRSF" id="PIRSF018571">
    <property type="entry name" value="SpoIIGA"/>
    <property type="match status" value="1"/>
</dbReference>
<comment type="function">
    <text evidence="1">Probable aspartic protease that is responsible for the proteolytic cleavage of the RNA polymerase sigma E factor (SigE/spoIIGB) to yield the active peptide in the mother cell during sporulation. Responds to a signal from the forespore that is triggered by the extracellular signal protein SpoIIR.</text>
</comment>
<evidence type="ECO:0000313" key="4">
    <source>
        <dbReference type="EMBL" id="CCJ33369.1"/>
    </source>
</evidence>
<comment type="subcellular location">
    <subcellularLocation>
        <location evidence="1">Cell membrane</location>
    </subcellularLocation>
</comment>
<proteinExistence type="inferred from homology"/>
<evidence type="ECO:0000313" key="5">
    <source>
        <dbReference type="Proteomes" id="UP000007652"/>
    </source>
</evidence>
<keyword evidence="1" id="KW-0749">Sporulation</keyword>
<sequence>MGDILYIDIVFIENLFMNYFLLYLLKRLVRSKAPIWRLLLSALIGAWYVLVILMPSMEIYLNLSMKILVSLLMIVIAFLPYTFREVIKLVLLFYLETFLIGGSIMAIFYLTHGDLNNINGVILLNRMSQIYLIIGSLLGIVFSKIAFDYIDSYFFDNNFIVDLEIFLDKKHQNIKALIDTGNNLKDPLSGDPVIVVYYKALKDLLPNDLYHNLNLSKSYEDFVKCILNSKYKNRIRVIPYNAIGISNGLITGIKIDKLIVKKEGHLKVLEDVIMTFYHLPLSQEGIFDALAFPEIIR</sequence>
<dbReference type="InterPro" id="IPR005081">
    <property type="entry name" value="SpoIIGA"/>
</dbReference>
<dbReference type="GO" id="GO:0004190">
    <property type="term" value="F:aspartic-type endopeptidase activity"/>
    <property type="evidence" value="ECO:0007669"/>
    <property type="project" value="UniProtKB-KW"/>
</dbReference>
<keyword evidence="1" id="KW-0378">Hydrolase</keyword>
<feature type="transmembrane region" description="Helical" evidence="3">
    <location>
        <begin position="90"/>
        <end position="110"/>
    </location>
</feature>
<reference evidence="4 5" key="1">
    <citation type="journal article" date="2011" name="J. Bacteriol.">
        <title>Draft genome sequence of Caloramator australicus strain RC3T, a thermoanaerobe from the Great Artesian Basin of Australia.</title>
        <authorList>
            <person name="Ogg C.D."/>
            <person name="Patel B.K.C."/>
        </authorList>
    </citation>
    <scope>NUCLEOTIDE SEQUENCE [LARGE SCALE GENOMIC DNA]</scope>
    <source>
        <strain evidence="4 5">RC3</strain>
    </source>
</reference>
<gene>
    <name evidence="4" type="ORF">CAAU_1285</name>
</gene>
<dbReference type="eggNOG" id="ENOG50301AF">
    <property type="taxonomic scope" value="Bacteria"/>
</dbReference>
<keyword evidence="1" id="KW-0645">Protease</keyword>
<evidence type="ECO:0000256" key="2">
    <source>
        <dbReference type="PIRSR" id="PIRSR018571-1"/>
    </source>
</evidence>
<evidence type="ECO:0000256" key="1">
    <source>
        <dbReference type="PIRNR" id="PIRNR018571"/>
    </source>
</evidence>
<keyword evidence="1" id="KW-1003">Cell membrane</keyword>
<keyword evidence="5" id="KW-1185">Reference proteome</keyword>
<comment type="caution">
    <text evidence="4">The sequence shown here is derived from an EMBL/GenBank/DDBJ whole genome shotgun (WGS) entry which is preliminary data.</text>
</comment>
<feature type="transmembrane region" description="Helical" evidence="3">
    <location>
        <begin position="37"/>
        <end position="57"/>
    </location>
</feature>